<dbReference type="Gene3D" id="2.70.98.10">
    <property type="match status" value="1"/>
</dbReference>
<sequence>MEKNCFRFHLLFYLGVLSFSLHSNASVVQVTKAFKSIHLVAPDASIRASFMAFDATVTNLWVKDKKGDFRDIILGFDIHTLYRTQADGYPYFGLVVGRIRNCTFTIPISKDATGPNKLFVPRNENSLHGGPEGFDQRIWETMKVSSNSVTFTLLDADGMNGFPGTAITTVKSILSTRSKYAYTNNLVTIGHHYWNFEAYQESQGLVGHHAHFQPSEFIGTDSHLIPTGGLLDVQNTPMDFRKAKPIGASNPGHHSRANLWNRLVQCCVGFDNCWVFDNVDEKKAAFSMWSVNSGIKFLLVQVYTCNSIFNKDYPISRERTQGGTQNVYTNHACVVIDAEGIINAINNPEFGANQIYGPGRLYQWESYVFSNT</sequence>
<dbReference type="SUPFAM" id="SSF74650">
    <property type="entry name" value="Galactose mutarotase-like"/>
    <property type="match status" value="1"/>
</dbReference>
<evidence type="ECO:0000256" key="1">
    <source>
        <dbReference type="SAM" id="SignalP"/>
    </source>
</evidence>
<reference evidence="2" key="1">
    <citation type="submission" date="2020-11" db="EMBL/GenBank/DDBJ databases">
        <authorList>
            <consortium name="DOE Joint Genome Institute"/>
            <person name="Ahrendt S."/>
            <person name="Riley R."/>
            <person name="Andreopoulos W."/>
            <person name="Labutti K."/>
            <person name="Pangilinan J."/>
            <person name="Ruiz-Duenas F.J."/>
            <person name="Barrasa J.M."/>
            <person name="Sanchez-Garcia M."/>
            <person name="Camarero S."/>
            <person name="Miyauchi S."/>
            <person name="Serrano A."/>
            <person name="Linde D."/>
            <person name="Babiker R."/>
            <person name="Drula E."/>
            <person name="Ayuso-Fernandez I."/>
            <person name="Pacheco R."/>
            <person name="Padilla G."/>
            <person name="Ferreira P."/>
            <person name="Barriuso J."/>
            <person name="Kellner H."/>
            <person name="Castanera R."/>
            <person name="Alfaro M."/>
            <person name="Ramirez L."/>
            <person name="Pisabarro A.G."/>
            <person name="Kuo A."/>
            <person name="Tritt A."/>
            <person name="Lipzen A."/>
            <person name="He G."/>
            <person name="Yan M."/>
            <person name="Ng V."/>
            <person name="Cullen D."/>
            <person name="Martin F."/>
            <person name="Rosso M.-N."/>
            <person name="Henrissat B."/>
            <person name="Hibbett D."/>
            <person name="Martinez A.T."/>
            <person name="Grigoriev I.V."/>
        </authorList>
    </citation>
    <scope>NUCLEOTIDE SEQUENCE</scope>
    <source>
        <strain evidence="2">CIRM-BRFM 674</strain>
    </source>
</reference>
<comment type="caution">
    <text evidence="2">The sequence shown here is derived from an EMBL/GenBank/DDBJ whole genome shotgun (WGS) entry which is preliminary data.</text>
</comment>
<organism evidence="2 3">
    <name type="scientific">Pholiota conissans</name>
    <dbReference type="NCBI Taxonomy" id="109636"/>
    <lineage>
        <taxon>Eukaryota</taxon>
        <taxon>Fungi</taxon>
        <taxon>Dikarya</taxon>
        <taxon>Basidiomycota</taxon>
        <taxon>Agaricomycotina</taxon>
        <taxon>Agaricomycetes</taxon>
        <taxon>Agaricomycetidae</taxon>
        <taxon>Agaricales</taxon>
        <taxon>Agaricineae</taxon>
        <taxon>Strophariaceae</taxon>
        <taxon>Pholiota</taxon>
    </lineage>
</organism>
<dbReference type="Pfam" id="PF01263">
    <property type="entry name" value="Aldose_epim"/>
    <property type="match status" value="1"/>
</dbReference>
<dbReference type="OrthoDB" id="274691at2759"/>
<dbReference type="InterPro" id="IPR011013">
    <property type="entry name" value="Gal_mutarotase_sf_dom"/>
</dbReference>
<gene>
    <name evidence="2" type="ORF">BDN70DRAFT_882330</name>
</gene>
<dbReference type="EMBL" id="MU155292">
    <property type="protein sequence ID" value="KAF9476498.1"/>
    <property type="molecule type" value="Genomic_DNA"/>
</dbReference>
<accession>A0A9P6CYC3</accession>
<dbReference type="InterPro" id="IPR008183">
    <property type="entry name" value="Aldose_1/G6P_1-epimerase"/>
</dbReference>
<name>A0A9P6CYC3_9AGAR</name>
<dbReference type="GO" id="GO:0004034">
    <property type="term" value="F:aldose 1-epimerase activity"/>
    <property type="evidence" value="ECO:0007669"/>
    <property type="project" value="TreeGrafter"/>
</dbReference>
<feature type="chain" id="PRO_5040491203" evidence="1">
    <location>
        <begin position="26"/>
        <end position="372"/>
    </location>
</feature>
<evidence type="ECO:0000313" key="3">
    <source>
        <dbReference type="Proteomes" id="UP000807469"/>
    </source>
</evidence>
<dbReference type="PANTHER" id="PTHR10091">
    <property type="entry name" value="ALDOSE-1-EPIMERASE"/>
    <property type="match status" value="1"/>
</dbReference>
<dbReference type="GO" id="GO:0006006">
    <property type="term" value="P:glucose metabolic process"/>
    <property type="evidence" value="ECO:0007669"/>
    <property type="project" value="TreeGrafter"/>
</dbReference>
<dbReference type="GO" id="GO:0030246">
    <property type="term" value="F:carbohydrate binding"/>
    <property type="evidence" value="ECO:0007669"/>
    <property type="project" value="InterPro"/>
</dbReference>
<dbReference type="Proteomes" id="UP000807469">
    <property type="component" value="Unassembled WGS sequence"/>
</dbReference>
<keyword evidence="3" id="KW-1185">Reference proteome</keyword>
<dbReference type="AlphaFoldDB" id="A0A9P6CYC3"/>
<dbReference type="InterPro" id="IPR014718">
    <property type="entry name" value="GH-type_carb-bd"/>
</dbReference>
<feature type="signal peptide" evidence="1">
    <location>
        <begin position="1"/>
        <end position="25"/>
    </location>
</feature>
<proteinExistence type="predicted"/>
<protein>
    <submittedName>
        <fullName evidence="2">Galactose mutarotase-like protein</fullName>
    </submittedName>
</protein>
<keyword evidence="1" id="KW-0732">Signal</keyword>
<dbReference type="PANTHER" id="PTHR10091:SF6">
    <property type="entry name" value="1-EPIMERASE, PUTATIVE (AFU_ORTHOLOGUE AFUA_3G13240)-RELATED"/>
    <property type="match status" value="1"/>
</dbReference>
<dbReference type="GO" id="GO:0033499">
    <property type="term" value="P:galactose catabolic process via UDP-galactose, Leloir pathway"/>
    <property type="evidence" value="ECO:0007669"/>
    <property type="project" value="TreeGrafter"/>
</dbReference>
<evidence type="ECO:0000313" key="2">
    <source>
        <dbReference type="EMBL" id="KAF9476498.1"/>
    </source>
</evidence>